<feature type="region of interest" description="Disordered" evidence="1">
    <location>
        <begin position="301"/>
        <end position="328"/>
    </location>
</feature>
<dbReference type="GO" id="GO:0005829">
    <property type="term" value="C:cytosol"/>
    <property type="evidence" value="ECO:0007669"/>
    <property type="project" value="TreeGrafter"/>
</dbReference>
<dbReference type="PANTHER" id="PTHR43198:SF2">
    <property type="entry name" value="SI:CH1073-67J19.1-RELATED"/>
    <property type="match status" value="1"/>
</dbReference>
<dbReference type="PANTHER" id="PTHR43198">
    <property type="entry name" value="BIFUNCTIONAL TH2 PROTEIN"/>
    <property type="match status" value="1"/>
</dbReference>
<organism evidence="2 3">
    <name type="scientific">Chara braunii</name>
    <name type="common">Braun's stonewort</name>
    <dbReference type="NCBI Taxonomy" id="69332"/>
    <lineage>
        <taxon>Eukaryota</taxon>
        <taxon>Viridiplantae</taxon>
        <taxon>Streptophyta</taxon>
        <taxon>Charophyceae</taxon>
        <taxon>Charales</taxon>
        <taxon>Characeae</taxon>
        <taxon>Chara</taxon>
    </lineage>
</organism>
<dbReference type="InterPro" id="IPR050967">
    <property type="entry name" value="Thiamine_Salvage_TenA"/>
</dbReference>
<accession>A0A388MFQ6</accession>
<gene>
    <name evidence="2" type="ORF">CBR_g64517</name>
</gene>
<protein>
    <submittedName>
        <fullName evidence="2">Uncharacterized protein</fullName>
    </submittedName>
</protein>
<evidence type="ECO:0000256" key="1">
    <source>
        <dbReference type="SAM" id="MobiDB-lite"/>
    </source>
</evidence>
<dbReference type="Gene3D" id="3.40.50.1000">
    <property type="entry name" value="HAD superfamily/HAD-like"/>
    <property type="match status" value="1"/>
</dbReference>
<feature type="compositionally biased region" description="Low complexity" evidence="1">
    <location>
        <begin position="310"/>
        <end position="321"/>
    </location>
</feature>
<dbReference type="AlphaFoldDB" id="A0A388MFQ6"/>
<sequence length="519" mass="56956">QGFKSLAEHELSELHALYGRAMQLEIEFFSAQPIHPPLDFIPLFSARRPTVVDGRRVLFACDFDLTCTASESTQALAEAAICADRDRVSQRHLVVNEKVGPATEENTLCDDDPCDLMPSDGREEEVERTSGVSDKRAQWERLCVEYMDGYWTTMNEMLSKDAGSCVKRTLQDVFKGVGEYEILANQKVADSGFLQGMRKEDVAARGRSNCLFPGCARVFSDIICNKGIDIHIVSVTWSLHFIKSTLGSVLPHDVIDRIHINANELEWDSDGKSTGKILYRLQTPLDKLCILKATMASRFTTQQNRDSAKSTRTTFTGGSSSKQRDDSEVEVVESLVLERMRQSSLEDTKALEVCKAVDDSSRAPRRGGMSSLNKDAECRVDMEGGTAVAAAAGNNGQVRQEGLEAPGKLQAEQSGGRQGGSAPFIVFIGDSLTDLPPMLEADIGIVMRGGGSTFRTVAEEYNIQIEPLLGASIAMAKAYNRGSPWSWLKQSGVIYSASSWEELEVWFVGLSGGFTPLHL</sequence>
<dbReference type="InterPro" id="IPR036412">
    <property type="entry name" value="HAD-like_sf"/>
</dbReference>
<evidence type="ECO:0000313" key="3">
    <source>
        <dbReference type="Proteomes" id="UP000265515"/>
    </source>
</evidence>
<keyword evidence="3" id="KW-1185">Reference proteome</keyword>
<name>A0A388MFQ6_CHABU</name>
<evidence type="ECO:0000313" key="2">
    <source>
        <dbReference type="EMBL" id="GBG93319.1"/>
    </source>
</evidence>
<dbReference type="Proteomes" id="UP000265515">
    <property type="component" value="Unassembled WGS sequence"/>
</dbReference>
<dbReference type="InterPro" id="IPR023214">
    <property type="entry name" value="HAD_sf"/>
</dbReference>
<comment type="caution">
    <text evidence="2">The sequence shown here is derived from an EMBL/GenBank/DDBJ whole genome shotgun (WGS) entry which is preliminary data.</text>
</comment>
<reference evidence="2 3" key="1">
    <citation type="journal article" date="2018" name="Cell">
        <title>The Chara Genome: Secondary Complexity and Implications for Plant Terrestrialization.</title>
        <authorList>
            <person name="Nishiyama T."/>
            <person name="Sakayama H."/>
            <person name="Vries J.D."/>
            <person name="Buschmann H."/>
            <person name="Saint-Marcoux D."/>
            <person name="Ullrich K.K."/>
            <person name="Haas F.B."/>
            <person name="Vanderstraeten L."/>
            <person name="Becker D."/>
            <person name="Lang D."/>
            <person name="Vosolsobe S."/>
            <person name="Rombauts S."/>
            <person name="Wilhelmsson P.K.I."/>
            <person name="Janitza P."/>
            <person name="Kern R."/>
            <person name="Heyl A."/>
            <person name="Rumpler F."/>
            <person name="Villalobos L.I.A.C."/>
            <person name="Clay J.M."/>
            <person name="Skokan R."/>
            <person name="Toyoda A."/>
            <person name="Suzuki Y."/>
            <person name="Kagoshima H."/>
            <person name="Schijlen E."/>
            <person name="Tajeshwar N."/>
            <person name="Catarino B."/>
            <person name="Hetherington A.J."/>
            <person name="Saltykova A."/>
            <person name="Bonnot C."/>
            <person name="Breuninger H."/>
            <person name="Symeonidi A."/>
            <person name="Radhakrishnan G.V."/>
            <person name="Van Nieuwerburgh F."/>
            <person name="Deforce D."/>
            <person name="Chang C."/>
            <person name="Karol K.G."/>
            <person name="Hedrich R."/>
            <person name="Ulvskov P."/>
            <person name="Glockner G."/>
            <person name="Delwiche C.F."/>
            <person name="Petrasek J."/>
            <person name="Van de Peer Y."/>
            <person name="Friml J."/>
            <person name="Beilby M."/>
            <person name="Dolan L."/>
            <person name="Kohara Y."/>
            <person name="Sugano S."/>
            <person name="Fujiyama A."/>
            <person name="Delaux P.-M."/>
            <person name="Quint M."/>
            <person name="TheiBen G."/>
            <person name="Hagemann M."/>
            <person name="Harholt J."/>
            <person name="Dunand C."/>
            <person name="Zachgo S."/>
            <person name="Langdale J."/>
            <person name="Maumus F."/>
            <person name="Straeten D.V.D."/>
            <person name="Gould S.B."/>
            <person name="Rensing S.A."/>
        </authorList>
    </citation>
    <scope>NUCLEOTIDE SEQUENCE [LARGE SCALE GENOMIC DNA]</scope>
    <source>
        <strain evidence="2 3">S276</strain>
    </source>
</reference>
<feature type="non-terminal residue" evidence="2">
    <location>
        <position position="1"/>
    </location>
</feature>
<dbReference type="STRING" id="69332.A0A388MFQ6"/>
<dbReference type="EMBL" id="BFEA01001430">
    <property type="protein sequence ID" value="GBG93319.1"/>
    <property type="molecule type" value="Genomic_DNA"/>
</dbReference>
<dbReference type="OrthoDB" id="10028886at2759"/>
<proteinExistence type="predicted"/>
<dbReference type="SUPFAM" id="SSF56784">
    <property type="entry name" value="HAD-like"/>
    <property type="match status" value="1"/>
</dbReference>
<dbReference type="OMA" id="YSASSWE"/>
<dbReference type="Gramene" id="GBG93319">
    <property type="protein sequence ID" value="GBG93319"/>
    <property type="gene ID" value="CBR_g64517"/>
</dbReference>